<dbReference type="Proteomes" id="UP000219329">
    <property type="component" value="Unassembled WGS sequence"/>
</dbReference>
<dbReference type="EMBL" id="NTJZ01000004">
    <property type="protein sequence ID" value="PDH34265.1"/>
    <property type="molecule type" value="Genomic_DNA"/>
</dbReference>
<feature type="compositionally biased region" description="Basic and acidic residues" evidence="1">
    <location>
        <begin position="54"/>
        <end position="66"/>
    </location>
</feature>
<feature type="region of interest" description="Disordered" evidence="1">
    <location>
        <begin position="53"/>
        <end position="115"/>
    </location>
</feature>
<proteinExistence type="predicted"/>
<name>A0A2A5WCI3_9GAMM</name>
<reference evidence="2 3" key="1">
    <citation type="submission" date="2017-08" db="EMBL/GenBank/DDBJ databases">
        <title>Fine stratification of microbial communities through a metagenomic profile of the photic zone.</title>
        <authorList>
            <person name="Haro-Moreno J.M."/>
            <person name="Lopez-Perez M."/>
            <person name="De La Torre J."/>
            <person name="Picazo A."/>
            <person name="Camacho A."/>
            <person name="Rodriguez-Valera F."/>
        </authorList>
    </citation>
    <scope>NUCLEOTIDE SEQUENCE [LARGE SCALE GENOMIC DNA]</scope>
    <source>
        <strain evidence="2">MED-G28</strain>
    </source>
</reference>
<sequence>MSEENQFDKQFDNDPERTLITLEQLSQTIEVMTSVVNRLRKHLSEQLKAQIETQRQERLGKEKTALESEQNQGSDSIGNKRNVSSDQQQKNKDGFVIEIRQQENDPARKNTKILH</sequence>
<evidence type="ECO:0000313" key="2">
    <source>
        <dbReference type="EMBL" id="PDH34265.1"/>
    </source>
</evidence>
<accession>A0A2A5WCI3</accession>
<evidence type="ECO:0000256" key="1">
    <source>
        <dbReference type="SAM" id="MobiDB-lite"/>
    </source>
</evidence>
<evidence type="ECO:0000313" key="3">
    <source>
        <dbReference type="Proteomes" id="UP000219329"/>
    </source>
</evidence>
<dbReference type="AlphaFoldDB" id="A0A2A5WCI3"/>
<feature type="compositionally biased region" description="Basic and acidic residues" evidence="1">
    <location>
        <begin position="89"/>
        <end position="108"/>
    </location>
</feature>
<comment type="caution">
    <text evidence="2">The sequence shown here is derived from an EMBL/GenBank/DDBJ whole genome shotgun (WGS) entry which is preliminary data.</text>
</comment>
<feature type="compositionally biased region" description="Polar residues" evidence="1">
    <location>
        <begin position="67"/>
        <end position="88"/>
    </location>
</feature>
<protein>
    <submittedName>
        <fullName evidence="2">Uncharacterized protein</fullName>
    </submittedName>
</protein>
<gene>
    <name evidence="2" type="ORF">CNF02_05570</name>
</gene>
<organism evidence="2 3">
    <name type="scientific">OM182 bacterium MED-G28</name>
    <dbReference type="NCBI Taxonomy" id="1986256"/>
    <lineage>
        <taxon>Bacteria</taxon>
        <taxon>Pseudomonadati</taxon>
        <taxon>Pseudomonadota</taxon>
        <taxon>Gammaproteobacteria</taxon>
        <taxon>OMG group</taxon>
        <taxon>OM182 clade</taxon>
    </lineage>
</organism>